<dbReference type="PATRIC" id="fig|13690.10.peg.3215"/>
<dbReference type="RefSeq" id="WP_037520697.1">
    <property type="nucleotide sequence ID" value="NZ_CALUBW010000119.1"/>
</dbReference>
<dbReference type="AlphaFoldDB" id="A0A084EJ20"/>
<proteinExistence type="predicted"/>
<accession>A0A084EJ20</accession>
<evidence type="ECO:0000313" key="2">
    <source>
        <dbReference type="EMBL" id="KEZ17962.1"/>
    </source>
</evidence>
<evidence type="ECO:0000313" key="3">
    <source>
        <dbReference type="Proteomes" id="UP000028534"/>
    </source>
</evidence>
<keyword evidence="1" id="KW-0472">Membrane</keyword>
<protein>
    <submittedName>
        <fullName evidence="2">Uncharacterized protein</fullName>
    </submittedName>
</protein>
<keyword evidence="1" id="KW-1133">Transmembrane helix</keyword>
<dbReference type="EMBL" id="JGVR01000019">
    <property type="protein sequence ID" value="KEZ17962.1"/>
    <property type="molecule type" value="Genomic_DNA"/>
</dbReference>
<evidence type="ECO:0000256" key="1">
    <source>
        <dbReference type="SAM" id="Phobius"/>
    </source>
</evidence>
<name>A0A084EJ20_SPHYA</name>
<keyword evidence="1" id="KW-0812">Transmembrane</keyword>
<feature type="transmembrane region" description="Helical" evidence="1">
    <location>
        <begin position="43"/>
        <end position="61"/>
    </location>
</feature>
<gene>
    <name evidence="2" type="ORF">CP98_03137</name>
</gene>
<dbReference type="Proteomes" id="UP000028534">
    <property type="component" value="Unassembled WGS sequence"/>
</dbReference>
<organism evidence="2 3">
    <name type="scientific">Sphingobium yanoikuyae</name>
    <name type="common">Sphingomonas yanoikuyae</name>
    <dbReference type="NCBI Taxonomy" id="13690"/>
    <lineage>
        <taxon>Bacteria</taxon>
        <taxon>Pseudomonadati</taxon>
        <taxon>Pseudomonadota</taxon>
        <taxon>Alphaproteobacteria</taxon>
        <taxon>Sphingomonadales</taxon>
        <taxon>Sphingomonadaceae</taxon>
        <taxon>Sphingobium</taxon>
    </lineage>
</organism>
<comment type="caution">
    <text evidence="2">The sequence shown here is derived from an EMBL/GenBank/DDBJ whole genome shotgun (WGS) entry which is preliminary data.</text>
</comment>
<sequence>MSGILSSSPAHGPVRLLLGTHLLLLIQTALVLQASDPLPTSLRLFLCVTGVLGIAALIVAVRGERQDEGRPWWAKRHDH</sequence>
<reference evidence="2 3" key="1">
    <citation type="submission" date="2014-03" db="EMBL/GenBank/DDBJ databases">
        <title>Genome sequence of Sphingobium yanoikuyae B1.</title>
        <authorList>
            <person name="Gan H.M."/>
            <person name="Gan H.Y."/>
            <person name="Savka M.A."/>
        </authorList>
    </citation>
    <scope>NUCLEOTIDE SEQUENCE [LARGE SCALE GENOMIC DNA]</scope>
    <source>
        <strain evidence="2 3">B1</strain>
    </source>
</reference>